<proteinExistence type="predicted"/>
<feature type="non-terminal residue" evidence="1">
    <location>
        <position position="121"/>
    </location>
</feature>
<dbReference type="AlphaFoldDB" id="A0AAV5TRW0"/>
<reference evidence="1" key="1">
    <citation type="submission" date="2023-10" db="EMBL/GenBank/DDBJ databases">
        <title>Genome assembly of Pristionchus species.</title>
        <authorList>
            <person name="Yoshida K."/>
            <person name="Sommer R.J."/>
        </authorList>
    </citation>
    <scope>NUCLEOTIDE SEQUENCE</scope>
    <source>
        <strain evidence="1">RS0144</strain>
    </source>
</reference>
<sequence>VSNGVKYKVMEDYSKIEVTMRSGESSIKNSTCTERNIPVVGKMSNGVVWQGDAYFYANGVLWALKLDDLSWRALDQGHPNAIRELSNRDDLLLLADENKGTLLFAGFRPSFLDCQFVIAYR</sequence>
<dbReference type="Proteomes" id="UP001432027">
    <property type="component" value="Unassembled WGS sequence"/>
</dbReference>
<comment type="caution">
    <text evidence="1">The sequence shown here is derived from an EMBL/GenBank/DDBJ whole genome shotgun (WGS) entry which is preliminary data.</text>
</comment>
<evidence type="ECO:0000313" key="2">
    <source>
        <dbReference type="Proteomes" id="UP001432027"/>
    </source>
</evidence>
<dbReference type="EMBL" id="BTSX01000004">
    <property type="protein sequence ID" value="GMS96783.1"/>
    <property type="molecule type" value="Genomic_DNA"/>
</dbReference>
<evidence type="ECO:0000313" key="1">
    <source>
        <dbReference type="EMBL" id="GMS96783.1"/>
    </source>
</evidence>
<gene>
    <name evidence="1" type="ORF">PENTCL1PPCAC_18958</name>
</gene>
<accession>A0AAV5TRW0</accession>
<name>A0AAV5TRW0_9BILA</name>
<organism evidence="1 2">
    <name type="scientific">Pristionchus entomophagus</name>
    <dbReference type="NCBI Taxonomy" id="358040"/>
    <lineage>
        <taxon>Eukaryota</taxon>
        <taxon>Metazoa</taxon>
        <taxon>Ecdysozoa</taxon>
        <taxon>Nematoda</taxon>
        <taxon>Chromadorea</taxon>
        <taxon>Rhabditida</taxon>
        <taxon>Rhabditina</taxon>
        <taxon>Diplogasteromorpha</taxon>
        <taxon>Diplogasteroidea</taxon>
        <taxon>Neodiplogasteridae</taxon>
        <taxon>Pristionchus</taxon>
    </lineage>
</organism>
<feature type="non-terminal residue" evidence="1">
    <location>
        <position position="1"/>
    </location>
</feature>
<keyword evidence="2" id="KW-1185">Reference proteome</keyword>
<protein>
    <submittedName>
        <fullName evidence="1">Uncharacterized protein</fullName>
    </submittedName>
</protein>